<proteinExistence type="predicted"/>
<accession>A0A919U2H9</accession>
<sequence length="60" mass="6536">MVTTTWSAATTKSLSMGPQLVSVRMVAAQHEHRLERADLRVAQVAMVMEGWSGSTLVHIA</sequence>
<comment type="caution">
    <text evidence="1">The sequence shown here is derived from an EMBL/GenBank/DDBJ whole genome shotgun (WGS) entry which is preliminary data.</text>
</comment>
<name>A0A919U2H9_9CELL</name>
<organism evidence="1 2">
    <name type="scientific">Cellulomonas chitinilytica</name>
    <dbReference type="NCBI Taxonomy" id="398759"/>
    <lineage>
        <taxon>Bacteria</taxon>
        <taxon>Bacillati</taxon>
        <taxon>Actinomycetota</taxon>
        <taxon>Actinomycetes</taxon>
        <taxon>Micrococcales</taxon>
        <taxon>Cellulomonadaceae</taxon>
        <taxon>Cellulomonas</taxon>
    </lineage>
</organism>
<dbReference type="EMBL" id="BONK01000005">
    <property type="protein sequence ID" value="GIG21129.1"/>
    <property type="molecule type" value="Genomic_DNA"/>
</dbReference>
<evidence type="ECO:0000313" key="1">
    <source>
        <dbReference type="EMBL" id="GIG21129.1"/>
    </source>
</evidence>
<keyword evidence="2" id="KW-1185">Reference proteome</keyword>
<evidence type="ECO:0000313" key="2">
    <source>
        <dbReference type="Proteomes" id="UP000632740"/>
    </source>
</evidence>
<dbReference type="Proteomes" id="UP000632740">
    <property type="component" value="Unassembled WGS sequence"/>
</dbReference>
<protein>
    <submittedName>
        <fullName evidence="1">Uncharacterized protein</fullName>
    </submittedName>
</protein>
<reference evidence="1" key="1">
    <citation type="submission" date="2021-01" db="EMBL/GenBank/DDBJ databases">
        <title>Whole genome shotgun sequence of Cellulomonas chitinilytica NBRC 110799.</title>
        <authorList>
            <person name="Komaki H."/>
            <person name="Tamura T."/>
        </authorList>
    </citation>
    <scope>NUCLEOTIDE SEQUENCE</scope>
    <source>
        <strain evidence="1">NBRC 110799</strain>
    </source>
</reference>
<gene>
    <name evidence="1" type="ORF">Cch01nite_18530</name>
</gene>
<dbReference type="AlphaFoldDB" id="A0A919U2H9"/>